<dbReference type="AlphaFoldDB" id="A0A2P2P5W4"/>
<dbReference type="EMBL" id="GGEC01069660">
    <property type="protein sequence ID" value="MBX50144.1"/>
    <property type="molecule type" value="Transcribed_RNA"/>
</dbReference>
<evidence type="ECO:0000313" key="1">
    <source>
        <dbReference type="EMBL" id="MBX50144.1"/>
    </source>
</evidence>
<name>A0A2P2P5W4_RHIMU</name>
<sequence length="27" mass="3161">MMQNSFMNEKQIRGGLTFAQRRINMTG</sequence>
<protein>
    <submittedName>
        <fullName evidence="1">Uncharacterized protein</fullName>
    </submittedName>
</protein>
<organism evidence="1">
    <name type="scientific">Rhizophora mucronata</name>
    <name type="common">Asiatic mangrove</name>
    <dbReference type="NCBI Taxonomy" id="61149"/>
    <lineage>
        <taxon>Eukaryota</taxon>
        <taxon>Viridiplantae</taxon>
        <taxon>Streptophyta</taxon>
        <taxon>Embryophyta</taxon>
        <taxon>Tracheophyta</taxon>
        <taxon>Spermatophyta</taxon>
        <taxon>Magnoliopsida</taxon>
        <taxon>eudicotyledons</taxon>
        <taxon>Gunneridae</taxon>
        <taxon>Pentapetalae</taxon>
        <taxon>rosids</taxon>
        <taxon>fabids</taxon>
        <taxon>Malpighiales</taxon>
        <taxon>Rhizophoraceae</taxon>
        <taxon>Rhizophora</taxon>
    </lineage>
</organism>
<reference evidence="1" key="1">
    <citation type="submission" date="2018-02" db="EMBL/GenBank/DDBJ databases">
        <title>Rhizophora mucronata_Transcriptome.</title>
        <authorList>
            <person name="Meera S.P."/>
            <person name="Sreeshan A."/>
            <person name="Augustine A."/>
        </authorList>
    </citation>
    <scope>NUCLEOTIDE SEQUENCE</scope>
    <source>
        <tissue evidence="1">Leaf</tissue>
    </source>
</reference>
<proteinExistence type="predicted"/>
<accession>A0A2P2P5W4</accession>